<dbReference type="KEGG" id="bsei:KMZ68_18975"/>
<feature type="transmembrane region" description="Helical" evidence="6">
    <location>
        <begin position="323"/>
        <end position="344"/>
    </location>
</feature>
<evidence type="ECO:0000256" key="6">
    <source>
        <dbReference type="SAM" id="Phobius"/>
    </source>
</evidence>
<dbReference type="RefSeq" id="WP_215612707.1">
    <property type="nucleotide sequence ID" value="NZ_CP076135.1"/>
</dbReference>
<keyword evidence="2" id="KW-1003">Cell membrane</keyword>
<evidence type="ECO:0000256" key="5">
    <source>
        <dbReference type="ARBA" id="ARBA00023136"/>
    </source>
</evidence>
<feature type="transmembrane region" description="Helical" evidence="6">
    <location>
        <begin position="74"/>
        <end position="100"/>
    </location>
</feature>
<dbReference type="PANTHER" id="PTHR30250:SF11">
    <property type="entry name" value="O-ANTIGEN TRANSPORTER-RELATED"/>
    <property type="match status" value="1"/>
</dbReference>
<feature type="transmembrane region" description="Helical" evidence="6">
    <location>
        <begin position="42"/>
        <end position="67"/>
    </location>
</feature>
<dbReference type="EMBL" id="CP076135">
    <property type="protein sequence ID" value="QWG17050.1"/>
    <property type="molecule type" value="Genomic_DNA"/>
</dbReference>
<dbReference type="GO" id="GO:0005886">
    <property type="term" value="C:plasma membrane"/>
    <property type="evidence" value="ECO:0007669"/>
    <property type="project" value="UniProtKB-SubCell"/>
</dbReference>
<reference evidence="7" key="1">
    <citation type="submission" date="2021-06" db="EMBL/GenBank/DDBJ databases">
        <title>Bradyrhizobium sp. S2-11-2 Genome sequencing.</title>
        <authorList>
            <person name="Jin L."/>
        </authorList>
    </citation>
    <scope>NUCLEOTIDE SEQUENCE</scope>
    <source>
        <strain evidence="7">S2-11-2</strain>
    </source>
</reference>
<feature type="transmembrane region" description="Helical" evidence="6">
    <location>
        <begin position="146"/>
        <end position="169"/>
    </location>
</feature>
<evidence type="ECO:0000256" key="4">
    <source>
        <dbReference type="ARBA" id="ARBA00022989"/>
    </source>
</evidence>
<evidence type="ECO:0000256" key="1">
    <source>
        <dbReference type="ARBA" id="ARBA00004651"/>
    </source>
</evidence>
<sequence length="436" mass="45918">MKVLSAGIIYTIGNVASAAVPFALLPLLTRLLSPVEYGNVVAFALVVTLCMPFAGLNVHAAVGVAWFNRPREELPAFVGTALAIGISTTVLTAVVIATLLPLLSSVAFGLDPIWGVLATITAGANVVLQCRLGLWQSQQRPVLNVTLQFIASTLNVALSLFAVLVLGWGGAGRNVGIAVSAVLMALCAVVLLLASRDAIWSFSRDHIKALVLYGLPLIPHVLGGVLIGTADRWIVSTQLGSEMLGIYGAGAQLGMVMTILADAFIKAYNPWLYARLGSSSLDDKYSVVGAIYIAVPVFLCAAVMVGAGLYLTSNFLLGAQYRAATVVLPWFMLGGAFIGMYFCVSNLFFFSGRTSLLSLVTTSSAVLGTLLIWLLAGRFGIEGAAMGYAATQGLLALIATAVASRQYDLPWGELRRSVAIWFRGTFLVAAHQSAKA</sequence>
<gene>
    <name evidence="7" type="ORF">KMZ68_18975</name>
</gene>
<dbReference type="AlphaFoldDB" id="A0A975NLI2"/>
<dbReference type="PANTHER" id="PTHR30250">
    <property type="entry name" value="PST FAMILY PREDICTED COLANIC ACID TRANSPORTER"/>
    <property type="match status" value="1"/>
</dbReference>
<feature type="transmembrane region" description="Helical" evidence="6">
    <location>
        <begin position="246"/>
        <end position="265"/>
    </location>
</feature>
<feature type="transmembrane region" description="Helical" evidence="6">
    <location>
        <begin position="207"/>
        <end position="226"/>
    </location>
</feature>
<evidence type="ECO:0000256" key="3">
    <source>
        <dbReference type="ARBA" id="ARBA00022692"/>
    </source>
</evidence>
<dbReference type="InterPro" id="IPR002797">
    <property type="entry name" value="Polysacc_synth"/>
</dbReference>
<name>A0A975NLI2_9BRAD</name>
<feature type="transmembrane region" description="Helical" evidence="6">
    <location>
        <begin position="285"/>
        <end position="311"/>
    </location>
</feature>
<comment type="subcellular location">
    <subcellularLocation>
        <location evidence="1">Cell membrane</location>
        <topology evidence="1">Multi-pass membrane protein</topology>
    </subcellularLocation>
</comment>
<dbReference type="InterPro" id="IPR050833">
    <property type="entry name" value="Poly_Biosynth_Transport"/>
</dbReference>
<keyword evidence="3 6" id="KW-0812">Transmembrane</keyword>
<protein>
    <submittedName>
        <fullName evidence="7">Oligosaccharide flippase family protein</fullName>
    </submittedName>
</protein>
<feature type="transmembrane region" description="Helical" evidence="6">
    <location>
        <begin position="112"/>
        <end position="134"/>
    </location>
</feature>
<dbReference type="Proteomes" id="UP000680805">
    <property type="component" value="Chromosome"/>
</dbReference>
<feature type="transmembrane region" description="Helical" evidence="6">
    <location>
        <begin position="175"/>
        <end position="195"/>
    </location>
</feature>
<organism evidence="7 8">
    <name type="scientific">Bradyrhizobium sediminis</name>
    <dbReference type="NCBI Taxonomy" id="2840469"/>
    <lineage>
        <taxon>Bacteria</taxon>
        <taxon>Pseudomonadati</taxon>
        <taxon>Pseudomonadota</taxon>
        <taxon>Alphaproteobacteria</taxon>
        <taxon>Hyphomicrobiales</taxon>
        <taxon>Nitrobacteraceae</taxon>
        <taxon>Bradyrhizobium</taxon>
    </lineage>
</organism>
<proteinExistence type="predicted"/>
<evidence type="ECO:0000313" key="8">
    <source>
        <dbReference type="Proteomes" id="UP000680805"/>
    </source>
</evidence>
<feature type="transmembrane region" description="Helical" evidence="6">
    <location>
        <begin position="356"/>
        <end position="376"/>
    </location>
</feature>
<keyword evidence="5 6" id="KW-0472">Membrane</keyword>
<dbReference type="Pfam" id="PF01943">
    <property type="entry name" value="Polysacc_synt"/>
    <property type="match status" value="1"/>
</dbReference>
<evidence type="ECO:0000256" key="2">
    <source>
        <dbReference type="ARBA" id="ARBA00022475"/>
    </source>
</evidence>
<accession>A0A975NLI2</accession>
<keyword evidence="4 6" id="KW-1133">Transmembrane helix</keyword>
<evidence type="ECO:0000313" key="7">
    <source>
        <dbReference type="EMBL" id="QWG17050.1"/>
    </source>
</evidence>